<evidence type="ECO:0000313" key="2">
    <source>
        <dbReference type="Proteomes" id="UP001595755"/>
    </source>
</evidence>
<proteinExistence type="predicted"/>
<dbReference type="Proteomes" id="UP001595755">
    <property type="component" value="Unassembled WGS sequence"/>
</dbReference>
<organism evidence="1 2">
    <name type="scientific">Cohnella boryungensis</name>
    <dbReference type="NCBI Taxonomy" id="768479"/>
    <lineage>
        <taxon>Bacteria</taxon>
        <taxon>Bacillati</taxon>
        <taxon>Bacillota</taxon>
        <taxon>Bacilli</taxon>
        <taxon>Bacillales</taxon>
        <taxon>Paenibacillaceae</taxon>
        <taxon>Cohnella</taxon>
    </lineage>
</organism>
<accession>A0ABV8SBV7</accession>
<reference evidence="2" key="1">
    <citation type="journal article" date="2019" name="Int. J. Syst. Evol. Microbiol.">
        <title>The Global Catalogue of Microorganisms (GCM) 10K type strain sequencing project: providing services to taxonomists for standard genome sequencing and annotation.</title>
        <authorList>
            <consortium name="The Broad Institute Genomics Platform"/>
            <consortium name="The Broad Institute Genome Sequencing Center for Infectious Disease"/>
            <person name="Wu L."/>
            <person name="Ma J."/>
        </authorList>
    </citation>
    <scope>NUCLEOTIDE SEQUENCE [LARGE SCALE GENOMIC DNA]</scope>
    <source>
        <strain evidence="2">CGMCC 4.1641</strain>
    </source>
</reference>
<dbReference type="RefSeq" id="WP_204603691.1">
    <property type="nucleotide sequence ID" value="NZ_JBHSED010000015.1"/>
</dbReference>
<gene>
    <name evidence="1" type="ORF">ACFO1S_10400</name>
</gene>
<dbReference type="EMBL" id="JBHSED010000015">
    <property type="protein sequence ID" value="MFC4303854.1"/>
    <property type="molecule type" value="Genomic_DNA"/>
</dbReference>
<comment type="caution">
    <text evidence="1">The sequence shown here is derived from an EMBL/GenBank/DDBJ whole genome shotgun (WGS) entry which is preliminary data.</text>
</comment>
<evidence type="ECO:0000313" key="1">
    <source>
        <dbReference type="EMBL" id="MFC4303854.1"/>
    </source>
</evidence>
<protein>
    <recommendedName>
        <fullName evidence="3">YCII-related domain-containing protein</fullName>
    </recommendedName>
</protein>
<name>A0ABV8SBV7_9BACL</name>
<sequence length="91" mass="10683">MILFCEYVVPEANRENFESWAKAHEGLWTGVELAVNTAQPGVYVEIRRAGTEEEAADMEKERREGRSWREMEQWVKGGRQGLRIWTFRPLL</sequence>
<evidence type="ECO:0008006" key="3">
    <source>
        <dbReference type="Google" id="ProtNLM"/>
    </source>
</evidence>
<keyword evidence="2" id="KW-1185">Reference proteome</keyword>